<keyword evidence="1" id="KW-0812">Transmembrane</keyword>
<keyword evidence="1" id="KW-0472">Membrane</keyword>
<dbReference type="Proteomes" id="UP000290909">
    <property type="component" value="Plasmid 2"/>
</dbReference>
<evidence type="ECO:0000313" key="2">
    <source>
        <dbReference type="EMBL" id="VEU83142.1"/>
    </source>
</evidence>
<keyword evidence="4" id="KW-1185">Reference proteome</keyword>
<evidence type="ECO:0000256" key="1">
    <source>
        <dbReference type="SAM" id="Phobius"/>
    </source>
</evidence>
<geneLocation type="plasmid" evidence="3">
    <name>2</name>
</geneLocation>
<feature type="transmembrane region" description="Helical" evidence="1">
    <location>
        <begin position="60"/>
        <end position="79"/>
    </location>
</feature>
<evidence type="ECO:0000313" key="4">
    <source>
        <dbReference type="Proteomes" id="UP000290909"/>
    </source>
</evidence>
<evidence type="ECO:0000313" key="3">
    <source>
        <dbReference type="EMBL" id="VEU83347.1"/>
    </source>
</evidence>
<proteinExistence type="predicted"/>
<organism evidence="2 4">
    <name type="scientific">Acholeplasma hippikon</name>
    <dbReference type="NCBI Taxonomy" id="264636"/>
    <lineage>
        <taxon>Bacteria</taxon>
        <taxon>Bacillati</taxon>
        <taxon>Mycoplasmatota</taxon>
        <taxon>Mollicutes</taxon>
        <taxon>Acholeplasmatales</taxon>
        <taxon>Acholeplasmataceae</taxon>
        <taxon>Acholeplasma</taxon>
    </lineage>
</organism>
<protein>
    <submittedName>
        <fullName evidence="2">Uncharacterized protein</fullName>
    </submittedName>
</protein>
<keyword evidence="3" id="KW-0614">Plasmid</keyword>
<dbReference type="Proteomes" id="UP000290909">
    <property type="component" value="Chromosome"/>
</dbReference>
<sequence>MAKRKSLATNKILLAVLIIVGIFLFMMMLVPQIPTSAETPESLMKFIEWFVDLRSHFEQYVGLYALIIAVLGVGGYFVVKSK</sequence>
<dbReference type="AlphaFoldDB" id="A0A449BL39"/>
<gene>
    <name evidence="2" type="ORF">NCTC10172_01194</name>
    <name evidence="3" type="ORF">NCTC10172_01419</name>
</gene>
<accession>A0A449BL39</accession>
<reference evidence="2 4" key="1">
    <citation type="submission" date="2019-01" db="EMBL/GenBank/DDBJ databases">
        <authorList>
            <consortium name="Pathogen Informatics"/>
        </authorList>
    </citation>
    <scope>NUCLEOTIDE SEQUENCE [LARGE SCALE GENOMIC DNA]</scope>
    <source>
        <strain evidence="2 4">NCTC10172</strain>
        <plasmid evidence="4">2</plasmid>
    </source>
</reference>
<dbReference type="STRING" id="1408416.GCA_000702765_01373"/>
<dbReference type="EMBL" id="LR215050">
    <property type="protein sequence ID" value="VEU83142.1"/>
    <property type="molecule type" value="Genomic_DNA"/>
</dbReference>
<dbReference type="KEGG" id="ahk:NCTC10172_01419"/>
<keyword evidence="1" id="KW-1133">Transmembrane helix</keyword>
<dbReference type="EMBL" id="LR215051">
    <property type="protein sequence ID" value="VEU83347.1"/>
    <property type="molecule type" value="Genomic_DNA"/>
</dbReference>
<name>A0A449BL39_9MOLU</name>
<dbReference type="KEGG" id="ahk:NCTC10172_01194"/>
<feature type="transmembrane region" description="Helical" evidence="1">
    <location>
        <begin position="12"/>
        <end position="33"/>
    </location>
</feature>